<dbReference type="Proteomes" id="UP000234530">
    <property type="component" value="Chromosome"/>
</dbReference>
<evidence type="ECO:0000259" key="6">
    <source>
        <dbReference type="Pfam" id="PF19353"/>
    </source>
</evidence>
<dbReference type="Gene3D" id="2.70.70.10">
    <property type="entry name" value="Glucose Permease (Domain IIA)"/>
    <property type="match status" value="1"/>
</dbReference>
<keyword evidence="4" id="KW-0472">Membrane</keyword>
<evidence type="ECO:0000256" key="3">
    <source>
        <dbReference type="SAM" id="MobiDB-lite"/>
    </source>
</evidence>
<evidence type="ECO:0000313" key="8">
    <source>
        <dbReference type="Proteomes" id="UP000234530"/>
    </source>
</evidence>
<feature type="coiled-coil region" evidence="2">
    <location>
        <begin position="204"/>
        <end position="287"/>
    </location>
</feature>
<evidence type="ECO:0000256" key="2">
    <source>
        <dbReference type="SAM" id="Coils"/>
    </source>
</evidence>
<name>A0A2H5EYJ6_9RHOB</name>
<dbReference type="Pfam" id="PF19353">
    <property type="entry name" value="DUF5930"/>
    <property type="match status" value="1"/>
</dbReference>
<dbReference type="Pfam" id="PF01551">
    <property type="entry name" value="Peptidase_M23"/>
    <property type="match status" value="1"/>
</dbReference>
<protein>
    <submittedName>
        <fullName evidence="7">Peptidase M23</fullName>
    </submittedName>
</protein>
<evidence type="ECO:0000313" key="7">
    <source>
        <dbReference type="EMBL" id="AUH64343.1"/>
    </source>
</evidence>
<feature type="domain" description="DUF5930" evidence="6">
    <location>
        <begin position="67"/>
        <end position="386"/>
    </location>
</feature>
<dbReference type="CDD" id="cd12797">
    <property type="entry name" value="M23_peptidase"/>
    <property type="match status" value="1"/>
</dbReference>
<feature type="domain" description="M23ase beta-sheet core" evidence="5">
    <location>
        <begin position="398"/>
        <end position="492"/>
    </location>
</feature>
<feature type="region of interest" description="Disordered" evidence="3">
    <location>
        <begin position="459"/>
        <end position="478"/>
    </location>
</feature>
<dbReference type="InterPro" id="IPR011055">
    <property type="entry name" value="Dup_hybrid_motif"/>
</dbReference>
<dbReference type="FunFam" id="2.70.70.10:FF:000006">
    <property type="entry name" value="M23 family peptidase"/>
    <property type="match status" value="1"/>
</dbReference>
<organism evidence="7 8">
    <name type="scientific">Paracoccus zhejiangensis</name>
    <dbReference type="NCBI Taxonomy" id="1077935"/>
    <lineage>
        <taxon>Bacteria</taxon>
        <taxon>Pseudomonadati</taxon>
        <taxon>Pseudomonadota</taxon>
        <taxon>Alphaproteobacteria</taxon>
        <taxon>Rhodobacterales</taxon>
        <taxon>Paracoccaceae</taxon>
        <taxon>Paracoccus</taxon>
    </lineage>
</organism>
<keyword evidence="1" id="KW-0732">Signal</keyword>
<dbReference type="InterPro" id="IPR045974">
    <property type="entry name" value="DUF5930"/>
</dbReference>
<evidence type="ECO:0000259" key="5">
    <source>
        <dbReference type="Pfam" id="PF01551"/>
    </source>
</evidence>
<dbReference type="PANTHER" id="PTHR21666">
    <property type="entry name" value="PEPTIDASE-RELATED"/>
    <property type="match status" value="1"/>
</dbReference>
<feature type="coiled-coil region" evidence="2">
    <location>
        <begin position="134"/>
        <end position="168"/>
    </location>
</feature>
<accession>A0A2H5EYJ6</accession>
<gene>
    <name evidence="7" type="ORF">CX676_09380</name>
</gene>
<keyword evidence="2" id="KW-0175">Coiled coil</keyword>
<keyword evidence="8" id="KW-1185">Reference proteome</keyword>
<sequence>MKSPDDFIQSSAGFRRNWRESAQLGIARQLGCCIEGTAPVYESQTGTIRVPDQRDLAAWGHALAFGITNRLNSSLERWLPEQRLFLRSDDSTRFVRLRPLTQFVAIGGTTLVFGWAILASSILAIDSISAGSSRDQVLRAQSAFEERLEQLSAERDARAADAAAAQNRFTVALDQVSKMQSQLLASEEARRELETGMGAVQSTLRTAITERDSAQDEAKTLTAAIEDNTGQPLPQAGRNEEFSVALDILSGELKQASSQRAEAVAEAEEARQTAEEIAVERDEILARHDEIFAQLEDAVSISVEPLDKVFRSVGMNPDDVLRTIRSGYSGQGGPLNPIAYSSHGNAAISQGETKANQIIVTLDQINTYRIAMEKLPLAMPVSSSFRYTSGYGRRWGRAHEGIDMAAPVGTPVSATGDGVVIFAGRQGAYGNLIKIQHELGTETRYAHLSKIRVKTGQRVSQGDRIGDMGNTGRSTGPHLHYEVRVNGRAVNPMSFIEAASNVQ</sequence>
<dbReference type="EMBL" id="CP025430">
    <property type="protein sequence ID" value="AUH64343.1"/>
    <property type="molecule type" value="Genomic_DNA"/>
</dbReference>
<evidence type="ECO:0000256" key="1">
    <source>
        <dbReference type="ARBA" id="ARBA00022729"/>
    </source>
</evidence>
<evidence type="ECO:0000256" key="4">
    <source>
        <dbReference type="SAM" id="Phobius"/>
    </source>
</evidence>
<feature type="transmembrane region" description="Helical" evidence="4">
    <location>
        <begin position="103"/>
        <end position="125"/>
    </location>
</feature>
<dbReference type="InterPro" id="IPR016047">
    <property type="entry name" value="M23ase_b-sheet_dom"/>
</dbReference>
<keyword evidence="4" id="KW-0812">Transmembrane</keyword>
<dbReference type="InterPro" id="IPR050570">
    <property type="entry name" value="Cell_wall_metabolism_enzyme"/>
</dbReference>
<dbReference type="AlphaFoldDB" id="A0A2H5EYJ6"/>
<dbReference type="SUPFAM" id="SSF51261">
    <property type="entry name" value="Duplicated hybrid motif"/>
    <property type="match status" value="1"/>
</dbReference>
<reference evidence="7 8" key="1">
    <citation type="journal article" date="2013" name="Antonie Van Leeuwenhoek">
        <title>Paracoccus zhejiangensis sp. nov., isolated from activated sludge in wastewater-treatment system.</title>
        <authorList>
            <person name="Wu Z.G."/>
            <person name="Zhang D.F."/>
            <person name="Liu Y.L."/>
            <person name="Wang F."/>
            <person name="Jiang X."/>
            <person name="Li C."/>
            <person name="Li S.P."/>
            <person name="Hong Q."/>
            <person name="Li W.J."/>
        </authorList>
    </citation>
    <scope>NUCLEOTIDE SEQUENCE [LARGE SCALE GENOMIC DNA]</scope>
    <source>
        <strain evidence="7 8">J6</strain>
    </source>
</reference>
<dbReference type="KEGG" id="pzh:CX676_09380"/>
<dbReference type="PANTHER" id="PTHR21666:SF289">
    <property type="entry name" value="L-ALA--D-GLU ENDOPEPTIDASE"/>
    <property type="match status" value="1"/>
</dbReference>
<proteinExistence type="predicted"/>
<dbReference type="OrthoDB" id="9805070at2"/>
<dbReference type="GO" id="GO:0004222">
    <property type="term" value="F:metalloendopeptidase activity"/>
    <property type="evidence" value="ECO:0007669"/>
    <property type="project" value="TreeGrafter"/>
</dbReference>
<keyword evidence="4" id="KW-1133">Transmembrane helix</keyword>